<evidence type="ECO:0000256" key="5">
    <source>
        <dbReference type="ARBA" id="ARBA00022777"/>
    </source>
</evidence>
<reference evidence="10 11" key="1">
    <citation type="journal article" date="2015" name="Int. J. Syst. Evol. Microbiol.">
        <title>Amycolatopsis rhabdoformis sp. nov., an actinomycete isolated from a tropical forest soil.</title>
        <authorList>
            <person name="Souza W.R."/>
            <person name="Silva R.E."/>
            <person name="Goodfellow M."/>
            <person name="Busarakam K."/>
            <person name="Figueiro F.S."/>
            <person name="Ferreira D."/>
            <person name="Rodrigues-Filho E."/>
            <person name="Moraes L.A.B."/>
            <person name="Zucchi T.D."/>
        </authorList>
    </citation>
    <scope>NUCLEOTIDE SEQUENCE [LARGE SCALE GENOMIC DNA]</scope>
    <source>
        <strain evidence="10 11">NCIMB 14900</strain>
    </source>
</reference>
<dbReference type="Gene3D" id="1.25.40.10">
    <property type="entry name" value="Tetratricopeptide repeat domain"/>
    <property type="match status" value="1"/>
</dbReference>
<dbReference type="CDD" id="cd14014">
    <property type="entry name" value="STKc_PknB_like"/>
    <property type="match status" value="1"/>
</dbReference>
<dbReference type="SMART" id="SM00220">
    <property type="entry name" value="S_TKc"/>
    <property type="match status" value="1"/>
</dbReference>
<dbReference type="PROSITE" id="PS50011">
    <property type="entry name" value="PROTEIN_KINASE_DOM"/>
    <property type="match status" value="1"/>
</dbReference>
<evidence type="ECO:0000256" key="3">
    <source>
        <dbReference type="ARBA" id="ARBA00022679"/>
    </source>
</evidence>
<dbReference type="Pfam" id="PF16919">
    <property type="entry name" value="PknG_rubred"/>
    <property type="match status" value="1"/>
</dbReference>
<dbReference type="EMBL" id="CP142149">
    <property type="protein sequence ID" value="WSE34030.1"/>
    <property type="molecule type" value="Genomic_DNA"/>
</dbReference>
<keyword evidence="4" id="KW-0547">Nucleotide-binding</keyword>
<dbReference type="EC" id="2.7.11.1" evidence="1"/>
<evidence type="ECO:0000313" key="10">
    <source>
        <dbReference type="EMBL" id="WSE34030.1"/>
    </source>
</evidence>
<evidence type="ECO:0000256" key="2">
    <source>
        <dbReference type="ARBA" id="ARBA00022527"/>
    </source>
</evidence>
<organism evidence="10 11">
    <name type="scientific">Amycolatopsis rhabdoformis</name>
    <dbReference type="NCBI Taxonomy" id="1448059"/>
    <lineage>
        <taxon>Bacteria</taxon>
        <taxon>Bacillati</taxon>
        <taxon>Actinomycetota</taxon>
        <taxon>Actinomycetes</taxon>
        <taxon>Pseudonocardiales</taxon>
        <taxon>Pseudonocardiaceae</taxon>
        <taxon>Amycolatopsis</taxon>
    </lineage>
</organism>
<dbReference type="Proteomes" id="UP001330812">
    <property type="component" value="Chromosome"/>
</dbReference>
<comment type="catalytic activity">
    <reaction evidence="8">
        <text>L-seryl-[protein] + ATP = O-phospho-L-seryl-[protein] + ADP + H(+)</text>
        <dbReference type="Rhea" id="RHEA:17989"/>
        <dbReference type="Rhea" id="RHEA-COMP:9863"/>
        <dbReference type="Rhea" id="RHEA-COMP:11604"/>
        <dbReference type="ChEBI" id="CHEBI:15378"/>
        <dbReference type="ChEBI" id="CHEBI:29999"/>
        <dbReference type="ChEBI" id="CHEBI:30616"/>
        <dbReference type="ChEBI" id="CHEBI:83421"/>
        <dbReference type="ChEBI" id="CHEBI:456216"/>
        <dbReference type="EC" id="2.7.11.1"/>
    </reaction>
</comment>
<keyword evidence="2" id="KW-0723">Serine/threonine-protein kinase</keyword>
<name>A0ABZ1IKK5_9PSEU</name>
<evidence type="ECO:0000256" key="8">
    <source>
        <dbReference type="ARBA" id="ARBA00048679"/>
    </source>
</evidence>
<evidence type="ECO:0000256" key="1">
    <source>
        <dbReference type="ARBA" id="ARBA00012513"/>
    </source>
</evidence>
<dbReference type="PANTHER" id="PTHR24363:SF0">
    <property type="entry name" value="SERINE_THREONINE KINASE LIKE DOMAIN CONTAINING 1"/>
    <property type="match status" value="1"/>
</dbReference>
<dbReference type="InterPro" id="IPR011990">
    <property type="entry name" value="TPR-like_helical_dom_sf"/>
</dbReference>
<keyword evidence="11" id="KW-1185">Reference proteome</keyword>
<dbReference type="Pfam" id="PF00069">
    <property type="entry name" value="Pkinase"/>
    <property type="match status" value="1"/>
</dbReference>
<dbReference type="SUPFAM" id="SSF48452">
    <property type="entry name" value="TPR-like"/>
    <property type="match status" value="1"/>
</dbReference>
<dbReference type="InterPro" id="IPR000719">
    <property type="entry name" value="Prot_kinase_dom"/>
</dbReference>
<evidence type="ECO:0000313" key="11">
    <source>
        <dbReference type="Proteomes" id="UP001330812"/>
    </source>
</evidence>
<proteinExistence type="predicted"/>
<gene>
    <name evidence="10" type="ORF">VSH64_18320</name>
</gene>
<evidence type="ECO:0000256" key="4">
    <source>
        <dbReference type="ARBA" id="ARBA00022741"/>
    </source>
</evidence>
<dbReference type="InterPro" id="IPR031634">
    <property type="entry name" value="PknG_rubred"/>
</dbReference>
<dbReference type="PANTHER" id="PTHR24363">
    <property type="entry name" value="SERINE/THREONINE PROTEIN KINASE"/>
    <property type="match status" value="1"/>
</dbReference>
<dbReference type="Gene3D" id="1.10.510.10">
    <property type="entry name" value="Transferase(Phosphotransferase) domain 1"/>
    <property type="match status" value="1"/>
</dbReference>
<accession>A0ABZ1IKK5</accession>
<evidence type="ECO:0000256" key="7">
    <source>
        <dbReference type="ARBA" id="ARBA00047899"/>
    </source>
</evidence>
<dbReference type="InterPro" id="IPR011009">
    <property type="entry name" value="Kinase-like_dom_sf"/>
</dbReference>
<dbReference type="Gene3D" id="3.30.200.20">
    <property type="entry name" value="Phosphorylase Kinase, domain 1"/>
    <property type="match status" value="1"/>
</dbReference>
<dbReference type="RefSeq" id="WP_326836828.1">
    <property type="nucleotide sequence ID" value="NZ_CP142149.1"/>
</dbReference>
<protein>
    <recommendedName>
        <fullName evidence="1">non-specific serine/threonine protein kinase</fullName>
        <ecNumber evidence="1">2.7.11.1</ecNumber>
    </recommendedName>
</protein>
<keyword evidence="3" id="KW-0808">Transferase</keyword>
<dbReference type="Pfam" id="PF16918">
    <property type="entry name" value="PknG_TPR"/>
    <property type="match status" value="1"/>
</dbReference>
<evidence type="ECO:0000256" key="6">
    <source>
        <dbReference type="ARBA" id="ARBA00022840"/>
    </source>
</evidence>
<comment type="catalytic activity">
    <reaction evidence="7">
        <text>L-threonyl-[protein] + ATP = O-phospho-L-threonyl-[protein] + ADP + H(+)</text>
        <dbReference type="Rhea" id="RHEA:46608"/>
        <dbReference type="Rhea" id="RHEA-COMP:11060"/>
        <dbReference type="Rhea" id="RHEA-COMP:11605"/>
        <dbReference type="ChEBI" id="CHEBI:15378"/>
        <dbReference type="ChEBI" id="CHEBI:30013"/>
        <dbReference type="ChEBI" id="CHEBI:30616"/>
        <dbReference type="ChEBI" id="CHEBI:61977"/>
        <dbReference type="ChEBI" id="CHEBI:456216"/>
        <dbReference type="EC" id="2.7.11.1"/>
    </reaction>
</comment>
<sequence length="752" mass="80675">MSTACPREGCPGTIGRTGFCTECGWAPADASATVDTSATAAIAATADTVDTIVSPSRFEGTVTQQLAAAHGDSESAPLPVVDLPDVDARVRPELRVAEGERRCGRPGCGKPVGRSVAGQPARTEGFCGSCGTPFSFSPKLFPGDLVDRRYRVRGCLARGGQGFVYLGTDTRLGHHVALKGVLNTGDVAAARIARTESRFLTALDHPNVVRIHDVVTHPDPHGGPEVRYIVMEFVNGRTLREVIDDARYSRDPAKRLLVEHVVTYGRTILTALGYLHSQGLLYCDVSPQNVIHGERVKLIDFGAIRKVGDHTSPRVLNPEYGIDHVEQATHGLTVRSDLYAVGKTLRHLFDGSDAPSGGALAFGVRSLTHVLDRATGPHEHRFATAQEMAVQLDGVLGELRSLRDRTPNPVTSTLFAEASVLLDAGLGHAPPLEHWTRAVPASPAALPEPLDIARGLPVPRQDPDDTEAGLLGALRAPDAARLLRKLARATPSVEVELHQCRAVLALSEVDTRAAADHVRAAEKLLGARAEHDWRIAWHHGLVALADDDVVAAAAWFERVHRDIPGEEAPKLALGLCAEHIGGPDEAHEYHDALWVRDHAQVDAAFGLARGHLLRGDRSAAAGVLHEVPEYSRHDEAARIAGVRVLAGVLPPNGELPGAEDFAEAVERLAALELDEDTTDRLVTELRETALRCLGAGRRELPAGPVFGDRPDEPGLRLLLAGSYRRLARHAASAGEHGALIDRANGIRPMTWF</sequence>
<keyword evidence="6" id="KW-0067">ATP-binding</keyword>
<feature type="domain" description="Protein kinase" evidence="9">
    <location>
        <begin position="150"/>
        <end position="506"/>
    </location>
</feature>
<evidence type="ECO:0000259" key="9">
    <source>
        <dbReference type="PROSITE" id="PS50011"/>
    </source>
</evidence>
<keyword evidence="5" id="KW-0418">Kinase</keyword>
<dbReference type="InterPro" id="IPR031636">
    <property type="entry name" value="PknG_TPR"/>
</dbReference>
<dbReference type="SUPFAM" id="SSF56112">
    <property type="entry name" value="Protein kinase-like (PK-like)"/>
    <property type="match status" value="1"/>
</dbReference>